<name>A0A562DZ45_9GAMM</name>
<dbReference type="InterPro" id="IPR002480">
    <property type="entry name" value="DAHP_synth_2"/>
</dbReference>
<feature type="binding site" evidence="3">
    <location>
        <position position="436"/>
    </location>
    <ligand>
        <name>Mn(2+)</name>
        <dbReference type="ChEBI" id="CHEBI:29035"/>
    </ligand>
</feature>
<evidence type="ECO:0000313" key="6">
    <source>
        <dbReference type="Proteomes" id="UP000321583"/>
    </source>
</evidence>
<protein>
    <recommendedName>
        <fullName evidence="4">Phospho-2-dehydro-3-deoxyheptonate aldolase</fullName>
        <ecNumber evidence="4">2.5.1.54</ecNumber>
    </recommendedName>
</protein>
<feature type="binding site" evidence="3">
    <location>
        <position position="406"/>
    </location>
    <ligand>
        <name>Mn(2+)</name>
        <dbReference type="ChEBI" id="CHEBI:29035"/>
    </ligand>
</feature>
<dbReference type="RefSeq" id="WP_019399162.1">
    <property type="nucleotide sequence ID" value="NZ_VLJS01000049.1"/>
</dbReference>
<organism evidence="5 6">
    <name type="scientific">Pseudoxanthomonas taiwanensis J19</name>
    <dbReference type="NCBI Taxonomy" id="935569"/>
    <lineage>
        <taxon>Bacteria</taxon>
        <taxon>Pseudomonadati</taxon>
        <taxon>Pseudomonadota</taxon>
        <taxon>Gammaproteobacteria</taxon>
        <taxon>Lysobacterales</taxon>
        <taxon>Lysobacteraceae</taxon>
        <taxon>Pseudoxanthomonas</taxon>
    </lineage>
</organism>
<accession>A0A562DZ45</accession>
<evidence type="ECO:0000256" key="2">
    <source>
        <dbReference type="ARBA" id="ARBA00022679"/>
    </source>
</evidence>
<dbReference type="EMBL" id="VLJS01000049">
    <property type="protein sequence ID" value="TWH14861.1"/>
    <property type="molecule type" value="Genomic_DNA"/>
</dbReference>
<feature type="binding site" evidence="3">
    <location>
        <position position="332"/>
    </location>
    <ligand>
        <name>phosphoenolpyruvate</name>
        <dbReference type="ChEBI" id="CHEBI:58702"/>
    </ligand>
</feature>
<gene>
    <name evidence="5" type="ORF">L613_002100000280</name>
</gene>
<keyword evidence="3" id="KW-0170">Cobalt</keyword>
<dbReference type="OrthoDB" id="9766852at2"/>
<evidence type="ECO:0000256" key="4">
    <source>
        <dbReference type="RuleBase" id="RU363071"/>
    </source>
</evidence>
<dbReference type="EC" id="2.5.1.54" evidence="4"/>
<keyword evidence="2 4" id="KW-0808">Transferase</keyword>
<evidence type="ECO:0000256" key="1">
    <source>
        <dbReference type="ARBA" id="ARBA00008911"/>
    </source>
</evidence>
<dbReference type="Pfam" id="PF01474">
    <property type="entry name" value="DAHP_synth_2"/>
    <property type="match status" value="1"/>
</dbReference>
<dbReference type="SUPFAM" id="SSF51569">
    <property type="entry name" value="Aldolase"/>
    <property type="match status" value="1"/>
</dbReference>
<dbReference type="Gene3D" id="3.20.20.70">
    <property type="entry name" value="Aldolase class I"/>
    <property type="match status" value="1"/>
</dbReference>
<dbReference type="GO" id="GO:0009073">
    <property type="term" value="P:aromatic amino acid family biosynthetic process"/>
    <property type="evidence" value="ECO:0007669"/>
    <property type="project" value="InterPro"/>
</dbReference>
<feature type="binding site" evidence="3">
    <location>
        <position position="364"/>
    </location>
    <ligand>
        <name>Mn(2+)</name>
        <dbReference type="ChEBI" id="CHEBI:29035"/>
    </ligand>
</feature>
<evidence type="ECO:0000313" key="5">
    <source>
        <dbReference type="EMBL" id="TWH14861.1"/>
    </source>
</evidence>
<dbReference type="Proteomes" id="UP000321583">
    <property type="component" value="Unassembled WGS sequence"/>
</dbReference>
<comment type="catalytic activity">
    <reaction evidence="4">
        <text>D-erythrose 4-phosphate + phosphoenolpyruvate + H2O = 7-phospho-2-dehydro-3-deoxy-D-arabino-heptonate + phosphate</text>
        <dbReference type="Rhea" id="RHEA:14717"/>
        <dbReference type="ChEBI" id="CHEBI:15377"/>
        <dbReference type="ChEBI" id="CHEBI:16897"/>
        <dbReference type="ChEBI" id="CHEBI:43474"/>
        <dbReference type="ChEBI" id="CHEBI:58394"/>
        <dbReference type="ChEBI" id="CHEBI:58702"/>
        <dbReference type="EC" id="2.5.1.54"/>
    </reaction>
</comment>
<reference evidence="5 6" key="1">
    <citation type="submission" date="2019-07" db="EMBL/GenBank/DDBJ databases">
        <title>Genome sequencing of lignin-degrading bacterial isolates.</title>
        <authorList>
            <person name="Gladden J."/>
        </authorList>
    </citation>
    <scope>NUCLEOTIDE SEQUENCE [LARGE SCALE GENOMIC DNA]</scope>
    <source>
        <strain evidence="5 6">J19</strain>
    </source>
</reference>
<feature type="binding site" evidence="3">
    <location>
        <position position="81"/>
    </location>
    <ligand>
        <name>Mn(2+)</name>
        <dbReference type="ChEBI" id="CHEBI:29035"/>
    </ligand>
</feature>
<dbReference type="PANTHER" id="PTHR21337">
    <property type="entry name" value="PHOSPHO-2-DEHYDRO-3-DEOXYHEPTONATE ALDOLASE 1, 2"/>
    <property type="match status" value="1"/>
</dbReference>
<dbReference type="GO" id="GO:0003849">
    <property type="term" value="F:3-deoxy-7-phosphoheptulonate synthase activity"/>
    <property type="evidence" value="ECO:0007669"/>
    <property type="project" value="UniProtKB-EC"/>
</dbReference>
<feature type="binding site" evidence="3">
    <location>
        <position position="301"/>
    </location>
    <ligand>
        <name>phosphoenolpyruvate</name>
        <dbReference type="ChEBI" id="CHEBI:58702"/>
    </ligand>
</feature>
<comment type="cofactor">
    <cofactor evidence="3">
        <name>Mn(2+)</name>
        <dbReference type="ChEBI" id="CHEBI:29035"/>
    </cofactor>
    <cofactor evidence="3">
        <name>Co(2+)</name>
        <dbReference type="ChEBI" id="CHEBI:48828"/>
    </cofactor>
    <cofactor evidence="3">
        <name>Cd(2+)</name>
        <dbReference type="ChEBI" id="CHEBI:48775"/>
    </cofactor>
    <text evidence="3">Binds 1 divalent cation per subunit. The enzyme is active with manganese, cobalt or cadmium ions.</text>
</comment>
<keyword evidence="3" id="KW-0464">Manganese</keyword>
<keyword evidence="6" id="KW-1185">Reference proteome</keyword>
<evidence type="ECO:0000256" key="3">
    <source>
        <dbReference type="PIRSR" id="PIRSR602480-1"/>
    </source>
</evidence>
<dbReference type="InterPro" id="IPR013785">
    <property type="entry name" value="Aldolase_TIM"/>
</dbReference>
<dbReference type="AlphaFoldDB" id="A0A562DZ45"/>
<dbReference type="PANTHER" id="PTHR21337:SF0">
    <property type="entry name" value="PHOSPHO-2-DEHYDRO-3-DEOXYHEPTONATE ALDOLASE"/>
    <property type="match status" value="1"/>
</dbReference>
<comment type="caution">
    <text evidence="5">The sequence shown here is derived from an EMBL/GenBank/DDBJ whole genome shotgun (WGS) entry which is preliminary data.</text>
</comment>
<keyword evidence="3" id="KW-0104">Cadmium</keyword>
<sequence>MSTPERNLHPVDLSGGWTPDSWRTRPALQMPTYPDQAALERALAELRHLPPLVTSWEILALKRQLAEAQEGKRFLLQGGDCAENFADCESGTISNRLKVLLQMSLVLVHGLRLPVVRVGRFAGQYAKPRSADMETRGEVSLPSYRGDVVNGPEFTAQARVPDPQRMLTAHARSAMTMNFVRALIDGGFADLHHPEYWNLSWVRCSPLAEDYQKMVNSIGDAVRFMETLAGAEVHNLNRIDFYTSHEALLLPYEEALTRQVPRQHGWFNLSTHFPWIGMRTAALDGAHVEYFRGIRNPIAIKVGPSVQPDQLLRLIDVLNPEDEPGRLTFIHRMGAAQIAGKLPPLLEAVRRDGRRVLWVCDAMHGNTESTSNGYKTRRFANILSEVEQSFDLHAAAGTRLGGVHLELTGEDVTECTGGARELKDADLERAYRSTVDPRLNYEQSLEIAMAIVRKQGQQRAAEARG</sequence>
<proteinExistence type="inferred from homology"/>
<dbReference type="NCBIfam" id="TIGR01358">
    <property type="entry name" value="DAHP_synth_II"/>
    <property type="match status" value="1"/>
</dbReference>
<comment type="similarity">
    <text evidence="1 4">Belongs to the class-II DAHP synthase family.</text>
</comment>
<feature type="binding site" evidence="3">
    <location>
        <position position="120"/>
    </location>
    <ligand>
        <name>phosphoenolpyruvate</name>
        <dbReference type="ChEBI" id="CHEBI:58702"/>
    </ligand>
</feature>